<evidence type="ECO:0000313" key="4">
    <source>
        <dbReference type="Proteomes" id="UP001198571"/>
    </source>
</evidence>
<dbReference type="Pfam" id="PF03795">
    <property type="entry name" value="YCII"/>
    <property type="match status" value="1"/>
</dbReference>
<dbReference type="EMBL" id="JACDXX010000004">
    <property type="protein sequence ID" value="MCB5409436.1"/>
    <property type="molecule type" value="Genomic_DNA"/>
</dbReference>
<feature type="domain" description="YCII-related" evidence="2">
    <location>
        <begin position="1"/>
        <end position="86"/>
    </location>
</feature>
<evidence type="ECO:0000313" key="3">
    <source>
        <dbReference type="EMBL" id="MCB5409436.1"/>
    </source>
</evidence>
<dbReference type="RefSeq" id="WP_226934343.1">
    <property type="nucleotide sequence ID" value="NZ_JACDXX010000004.1"/>
</dbReference>
<dbReference type="InterPro" id="IPR005545">
    <property type="entry name" value="YCII"/>
</dbReference>
<reference evidence="3 4" key="1">
    <citation type="submission" date="2020-07" db="EMBL/GenBank/DDBJ databases">
        <title>Pseudogemmobacter sp. nov., isolated from poultry manure in Taiwan.</title>
        <authorList>
            <person name="Lin S.-Y."/>
            <person name="Tang Y.-S."/>
            <person name="Young C.-C."/>
        </authorList>
    </citation>
    <scope>NUCLEOTIDE SEQUENCE [LARGE SCALE GENOMIC DNA]</scope>
    <source>
        <strain evidence="3 4">CC-YST710</strain>
    </source>
</reference>
<dbReference type="InterPro" id="IPR011008">
    <property type="entry name" value="Dimeric_a/b-barrel"/>
</dbReference>
<dbReference type="Gene3D" id="3.30.70.1060">
    <property type="entry name" value="Dimeric alpha+beta barrel"/>
    <property type="match status" value="1"/>
</dbReference>
<dbReference type="PANTHER" id="PTHR33606:SF3">
    <property type="entry name" value="PROTEIN YCII"/>
    <property type="match status" value="1"/>
</dbReference>
<name>A0ABS8CJA3_9RHOB</name>
<accession>A0ABS8CJA3</accession>
<dbReference type="Proteomes" id="UP001198571">
    <property type="component" value="Unassembled WGS sequence"/>
</dbReference>
<proteinExistence type="inferred from homology"/>
<dbReference type="InterPro" id="IPR051807">
    <property type="entry name" value="Sec-metab_biosynth-assoc"/>
</dbReference>
<sequence length="90" mass="9530">MRAALICIDKKDHIAIRKANREAHLAYIASTGIVEMAGPFLDAEGGMTGSLVILTVDSLAGAEAWAAADPYAKAGLFETVTIQEWKKVVG</sequence>
<comment type="similarity">
    <text evidence="1">Belongs to the YciI family.</text>
</comment>
<organism evidence="3 4">
    <name type="scientific">Pseudogemmobacter faecipullorum</name>
    <dbReference type="NCBI Taxonomy" id="2755041"/>
    <lineage>
        <taxon>Bacteria</taxon>
        <taxon>Pseudomonadati</taxon>
        <taxon>Pseudomonadota</taxon>
        <taxon>Alphaproteobacteria</taxon>
        <taxon>Rhodobacterales</taxon>
        <taxon>Paracoccaceae</taxon>
        <taxon>Pseudogemmobacter</taxon>
    </lineage>
</organism>
<protein>
    <submittedName>
        <fullName evidence="3">YciI family protein</fullName>
    </submittedName>
</protein>
<gene>
    <name evidence="3" type="ORF">H0485_05395</name>
</gene>
<dbReference type="SUPFAM" id="SSF54909">
    <property type="entry name" value="Dimeric alpha+beta barrel"/>
    <property type="match status" value="1"/>
</dbReference>
<keyword evidence="4" id="KW-1185">Reference proteome</keyword>
<evidence type="ECO:0000259" key="2">
    <source>
        <dbReference type="Pfam" id="PF03795"/>
    </source>
</evidence>
<dbReference type="PANTHER" id="PTHR33606">
    <property type="entry name" value="PROTEIN YCII"/>
    <property type="match status" value="1"/>
</dbReference>
<evidence type="ECO:0000256" key="1">
    <source>
        <dbReference type="ARBA" id="ARBA00007689"/>
    </source>
</evidence>
<comment type="caution">
    <text evidence="3">The sequence shown here is derived from an EMBL/GenBank/DDBJ whole genome shotgun (WGS) entry which is preliminary data.</text>
</comment>